<feature type="signal peptide" evidence="3">
    <location>
        <begin position="1"/>
        <end position="16"/>
    </location>
</feature>
<reference evidence="4" key="1">
    <citation type="submission" date="2022-12" db="EMBL/GenBank/DDBJ databases">
        <authorList>
            <person name="Petersen C."/>
        </authorList>
    </citation>
    <scope>NUCLEOTIDE SEQUENCE</scope>
    <source>
        <strain evidence="4">IBT 3081</strain>
    </source>
</reference>
<proteinExistence type="predicted"/>
<keyword evidence="5" id="KW-1185">Reference proteome</keyword>
<evidence type="ECO:0000256" key="1">
    <source>
        <dbReference type="SAM" id="MobiDB-lite"/>
    </source>
</evidence>
<evidence type="ECO:0000313" key="4">
    <source>
        <dbReference type="EMBL" id="KAJ5360807.1"/>
    </source>
</evidence>
<keyword evidence="2" id="KW-1133">Transmembrane helix</keyword>
<evidence type="ECO:0000256" key="2">
    <source>
        <dbReference type="SAM" id="Phobius"/>
    </source>
</evidence>
<dbReference type="RefSeq" id="XP_056576293.1">
    <property type="nucleotide sequence ID" value="XM_056727721.1"/>
</dbReference>
<accession>A0A9W9UXA4</accession>
<sequence>MRPFIIAPILMASAIAQSTTDYLACANAAITSITKSTLTSCTSKSSQECICANKSALKDISTSSAPACLGLDISTLISTLCPDETKSTETKATETKATETRAAFRHAGRPMQPVKRADGAKLTIYVTETRSDCGCTSTAVGGHVHGSATPVAGSMHISQIPVHVPTGSMGGVAAASSTPVRDHGLMGGTASSSVEQVGATPSGRPSGVDAKSFSPYTGAAVGVSVNGVVVLGVAAVMGVMVAL</sequence>
<evidence type="ECO:0000313" key="5">
    <source>
        <dbReference type="Proteomes" id="UP001147752"/>
    </source>
</evidence>
<dbReference type="AlphaFoldDB" id="A0A9W9UXA4"/>
<evidence type="ECO:0000256" key="3">
    <source>
        <dbReference type="SAM" id="SignalP"/>
    </source>
</evidence>
<name>A0A9W9UXA4_9EURO</name>
<gene>
    <name evidence="4" type="ORF">N7517_009998</name>
</gene>
<feature type="transmembrane region" description="Helical" evidence="2">
    <location>
        <begin position="219"/>
        <end position="242"/>
    </location>
</feature>
<keyword evidence="2" id="KW-0812">Transmembrane</keyword>
<dbReference type="Proteomes" id="UP001147752">
    <property type="component" value="Unassembled WGS sequence"/>
</dbReference>
<dbReference type="EMBL" id="JAPZBT010000004">
    <property type="protein sequence ID" value="KAJ5360807.1"/>
    <property type="molecule type" value="Genomic_DNA"/>
</dbReference>
<keyword evidence="3" id="KW-0732">Signal</keyword>
<reference evidence="4" key="2">
    <citation type="journal article" date="2023" name="IMA Fungus">
        <title>Comparative genomic study of the Penicillium genus elucidates a diverse pangenome and 15 lateral gene transfer events.</title>
        <authorList>
            <person name="Petersen C."/>
            <person name="Sorensen T."/>
            <person name="Nielsen M.R."/>
            <person name="Sondergaard T.E."/>
            <person name="Sorensen J.L."/>
            <person name="Fitzpatrick D.A."/>
            <person name="Frisvad J.C."/>
            <person name="Nielsen K.L."/>
        </authorList>
    </citation>
    <scope>NUCLEOTIDE SEQUENCE</scope>
    <source>
        <strain evidence="4">IBT 3081</strain>
    </source>
</reference>
<dbReference type="GeneID" id="81466904"/>
<protein>
    <recommendedName>
        <fullName evidence="6">Extracellular membrane protein CFEM domain-containing protein</fullName>
    </recommendedName>
</protein>
<dbReference type="OrthoDB" id="4364984at2759"/>
<comment type="caution">
    <text evidence="4">The sequence shown here is derived from an EMBL/GenBank/DDBJ whole genome shotgun (WGS) entry which is preliminary data.</text>
</comment>
<feature type="region of interest" description="Disordered" evidence="1">
    <location>
        <begin position="186"/>
        <end position="207"/>
    </location>
</feature>
<feature type="chain" id="PRO_5040966736" description="Extracellular membrane protein CFEM domain-containing protein" evidence="3">
    <location>
        <begin position="17"/>
        <end position="243"/>
    </location>
</feature>
<keyword evidence="2" id="KW-0472">Membrane</keyword>
<organism evidence="4 5">
    <name type="scientific">Penicillium concentricum</name>
    <dbReference type="NCBI Taxonomy" id="293559"/>
    <lineage>
        <taxon>Eukaryota</taxon>
        <taxon>Fungi</taxon>
        <taxon>Dikarya</taxon>
        <taxon>Ascomycota</taxon>
        <taxon>Pezizomycotina</taxon>
        <taxon>Eurotiomycetes</taxon>
        <taxon>Eurotiomycetidae</taxon>
        <taxon>Eurotiales</taxon>
        <taxon>Aspergillaceae</taxon>
        <taxon>Penicillium</taxon>
    </lineage>
</organism>
<evidence type="ECO:0008006" key="6">
    <source>
        <dbReference type="Google" id="ProtNLM"/>
    </source>
</evidence>